<proteinExistence type="predicted"/>
<gene>
    <name evidence="1" type="ORF">GTP46_21935</name>
</gene>
<comment type="caution">
    <text evidence="1">The sequence shown here is derived from an EMBL/GenBank/DDBJ whole genome shotgun (WGS) entry which is preliminary data.</text>
</comment>
<dbReference type="InterPro" id="IPR008993">
    <property type="entry name" value="TIMP-like_OB-fold"/>
</dbReference>
<organism evidence="1 2">
    <name type="scientific">Duganella flavida</name>
    <dbReference type="NCBI Taxonomy" id="2692175"/>
    <lineage>
        <taxon>Bacteria</taxon>
        <taxon>Pseudomonadati</taxon>
        <taxon>Pseudomonadota</taxon>
        <taxon>Betaproteobacteria</taxon>
        <taxon>Burkholderiales</taxon>
        <taxon>Oxalobacteraceae</taxon>
        <taxon>Telluria group</taxon>
        <taxon>Duganella</taxon>
    </lineage>
</organism>
<protein>
    <submittedName>
        <fullName evidence="1">Uncharacterized protein</fullName>
    </submittedName>
</protein>
<reference evidence="1 2" key="1">
    <citation type="submission" date="2019-12" db="EMBL/GenBank/DDBJ databases">
        <title>Novel species isolated from a subtropical stream in China.</title>
        <authorList>
            <person name="Lu H."/>
        </authorList>
    </citation>
    <scope>NUCLEOTIDE SEQUENCE [LARGE SCALE GENOMIC DNA]</scope>
    <source>
        <strain evidence="1 2">FT135W</strain>
    </source>
</reference>
<evidence type="ECO:0000313" key="2">
    <source>
        <dbReference type="Proteomes" id="UP000479335"/>
    </source>
</evidence>
<evidence type="ECO:0000313" key="1">
    <source>
        <dbReference type="EMBL" id="MYM25295.1"/>
    </source>
</evidence>
<dbReference type="Proteomes" id="UP000479335">
    <property type="component" value="Unassembled WGS sequence"/>
</dbReference>
<dbReference type="RefSeq" id="WP_161008750.1">
    <property type="nucleotide sequence ID" value="NZ_WWCN01000015.1"/>
</dbReference>
<sequence length="138" mass="14950">MIIRELVLFITLLLSFVEASAVCLDGRHPSPREEFGSSDAVVVAHISGHKDLTEDSHDPSGVTATLYHVKVLRRMKGTTGSSLVLRSENTSSRFPLEAGADYLLFLHKDGKAYFVDSCGNSMNKKQAAGVISELGAKE</sequence>
<dbReference type="Gene3D" id="2.40.50.120">
    <property type="match status" value="1"/>
</dbReference>
<keyword evidence="2" id="KW-1185">Reference proteome</keyword>
<accession>A0A6L8KDX8</accession>
<name>A0A6L8KDX8_9BURK</name>
<dbReference type="EMBL" id="WWCN01000015">
    <property type="protein sequence ID" value="MYM25295.1"/>
    <property type="molecule type" value="Genomic_DNA"/>
</dbReference>
<dbReference type="SUPFAM" id="SSF50242">
    <property type="entry name" value="TIMP-like"/>
    <property type="match status" value="1"/>
</dbReference>
<dbReference type="AlphaFoldDB" id="A0A6L8KDX8"/>